<feature type="domain" description="HTH lysR-type" evidence="4">
    <location>
        <begin position="37"/>
        <end position="94"/>
    </location>
</feature>
<gene>
    <name evidence="5" type="ORF">ACFOY1_00975</name>
</gene>
<evidence type="ECO:0000259" key="4">
    <source>
        <dbReference type="PROSITE" id="PS50931"/>
    </source>
</evidence>
<dbReference type="EMBL" id="JBHSBV010000001">
    <property type="protein sequence ID" value="MFC4199511.1"/>
    <property type="molecule type" value="Genomic_DNA"/>
</dbReference>
<evidence type="ECO:0000256" key="2">
    <source>
        <dbReference type="ARBA" id="ARBA00023125"/>
    </source>
</evidence>
<dbReference type="Pfam" id="PF00126">
    <property type="entry name" value="HTH_1"/>
    <property type="match status" value="1"/>
</dbReference>
<dbReference type="InterPro" id="IPR050176">
    <property type="entry name" value="LTTR"/>
</dbReference>
<keyword evidence="1" id="KW-0805">Transcription regulation</keyword>
<dbReference type="PANTHER" id="PTHR30579:SF7">
    <property type="entry name" value="HTH-TYPE TRANSCRIPTIONAL REGULATOR LRHA-RELATED"/>
    <property type="match status" value="1"/>
</dbReference>
<dbReference type="RefSeq" id="WP_217962799.1">
    <property type="nucleotide sequence ID" value="NZ_JAHTBN010000001.1"/>
</dbReference>
<sequence length="313" mass="34424">MQRIIWKLNYWIIIIKNTHVMLIIPPSELSASRPGMLDPRLLHAFVAIVDAGGFTAAADRLHLTQSTISQQIARLEESVGQQLVDRTARPIRATVSGERLLGYARRILMLESEAQAALSDPAGARSIRIGLPEDIVSGEMAGIFKACTAADRSVRLDITTGLSRDLAERYRGGEFDIVVVKEPAASADCFATFPEAMAWFEGEDGVHEWSDPIPLVAFPPGGLYREAMFDRIERERRRWYIAFSGSSLQSVLVGVESGLGLSVLPVRATKGRRVRLYNPYGVAPPMAVSIYTWDKSGPLSELVSLMAAALENR</sequence>
<dbReference type="PROSITE" id="PS50931">
    <property type="entry name" value="HTH_LYSR"/>
    <property type="match status" value="1"/>
</dbReference>
<dbReference type="InterPro" id="IPR000847">
    <property type="entry name" value="LysR_HTH_N"/>
</dbReference>
<organism evidence="5 6">
    <name type="scientific">Candidimonas humi</name>
    <dbReference type="NCBI Taxonomy" id="683355"/>
    <lineage>
        <taxon>Bacteria</taxon>
        <taxon>Pseudomonadati</taxon>
        <taxon>Pseudomonadota</taxon>
        <taxon>Betaproteobacteria</taxon>
        <taxon>Burkholderiales</taxon>
        <taxon>Alcaligenaceae</taxon>
        <taxon>Candidimonas</taxon>
    </lineage>
</organism>
<accession>A0ABV8NRQ8</accession>
<evidence type="ECO:0000313" key="6">
    <source>
        <dbReference type="Proteomes" id="UP001595848"/>
    </source>
</evidence>
<dbReference type="InterPro" id="IPR005119">
    <property type="entry name" value="LysR_subst-bd"/>
</dbReference>
<evidence type="ECO:0000313" key="5">
    <source>
        <dbReference type="EMBL" id="MFC4199511.1"/>
    </source>
</evidence>
<keyword evidence="2" id="KW-0238">DNA-binding</keyword>
<evidence type="ECO:0000256" key="1">
    <source>
        <dbReference type="ARBA" id="ARBA00023015"/>
    </source>
</evidence>
<dbReference type="PANTHER" id="PTHR30579">
    <property type="entry name" value="TRANSCRIPTIONAL REGULATOR"/>
    <property type="match status" value="1"/>
</dbReference>
<name>A0ABV8NRQ8_9BURK</name>
<dbReference type="Pfam" id="PF03466">
    <property type="entry name" value="LysR_substrate"/>
    <property type="match status" value="1"/>
</dbReference>
<keyword evidence="6" id="KW-1185">Reference proteome</keyword>
<evidence type="ECO:0000256" key="3">
    <source>
        <dbReference type="ARBA" id="ARBA00023163"/>
    </source>
</evidence>
<proteinExistence type="predicted"/>
<protein>
    <submittedName>
        <fullName evidence="5">LysR family transcriptional regulator</fullName>
    </submittedName>
</protein>
<reference evidence="6" key="1">
    <citation type="journal article" date="2019" name="Int. J. Syst. Evol. Microbiol.">
        <title>The Global Catalogue of Microorganisms (GCM) 10K type strain sequencing project: providing services to taxonomists for standard genome sequencing and annotation.</title>
        <authorList>
            <consortium name="The Broad Institute Genomics Platform"/>
            <consortium name="The Broad Institute Genome Sequencing Center for Infectious Disease"/>
            <person name="Wu L."/>
            <person name="Ma J."/>
        </authorList>
    </citation>
    <scope>NUCLEOTIDE SEQUENCE [LARGE SCALE GENOMIC DNA]</scope>
    <source>
        <strain evidence="6">LMG 24813</strain>
    </source>
</reference>
<dbReference type="Proteomes" id="UP001595848">
    <property type="component" value="Unassembled WGS sequence"/>
</dbReference>
<comment type="caution">
    <text evidence="5">The sequence shown here is derived from an EMBL/GenBank/DDBJ whole genome shotgun (WGS) entry which is preliminary data.</text>
</comment>
<keyword evidence="3" id="KW-0804">Transcription</keyword>